<feature type="region of interest" description="Disordered" evidence="1">
    <location>
        <begin position="134"/>
        <end position="165"/>
    </location>
</feature>
<accession>A0A1L9NN85</accession>
<reference evidence="3" key="1">
    <citation type="journal article" date="2017" name="Genome Biol.">
        <title>Comparative genomics reveals high biological diversity and specific adaptations in the industrially and medically important fungal genus Aspergillus.</title>
        <authorList>
            <person name="de Vries R.P."/>
            <person name="Riley R."/>
            <person name="Wiebenga A."/>
            <person name="Aguilar-Osorio G."/>
            <person name="Amillis S."/>
            <person name="Uchima C.A."/>
            <person name="Anderluh G."/>
            <person name="Asadollahi M."/>
            <person name="Askin M."/>
            <person name="Barry K."/>
            <person name="Battaglia E."/>
            <person name="Bayram O."/>
            <person name="Benocci T."/>
            <person name="Braus-Stromeyer S.A."/>
            <person name="Caldana C."/>
            <person name="Canovas D."/>
            <person name="Cerqueira G.C."/>
            <person name="Chen F."/>
            <person name="Chen W."/>
            <person name="Choi C."/>
            <person name="Clum A."/>
            <person name="Dos Santos R.A."/>
            <person name="Damasio A.R."/>
            <person name="Diallinas G."/>
            <person name="Emri T."/>
            <person name="Fekete E."/>
            <person name="Flipphi M."/>
            <person name="Freyberg S."/>
            <person name="Gallo A."/>
            <person name="Gournas C."/>
            <person name="Habgood R."/>
            <person name="Hainaut M."/>
            <person name="Harispe M.L."/>
            <person name="Henrissat B."/>
            <person name="Hilden K.S."/>
            <person name="Hope R."/>
            <person name="Hossain A."/>
            <person name="Karabika E."/>
            <person name="Karaffa L."/>
            <person name="Karanyi Z."/>
            <person name="Krasevec N."/>
            <person name="Kuo A."/>
            <person name="Kusch H."/>
            <person name="LaButti K."/>
            <person name="Lagendijk E.L."/>
            <person name="Lapidus A."/>
            <person name="Levasseur A."/>
            <person name="Lindquist E."/>
            <person name="Lipzen A."/>
            <person name="Logrieco A.F."/>
            <person name="MacCabe A."/>
            <person name="Maekelae M.R."/>
            <person name="Malavazi I."/>
            <person name="Melin P."/>
            <person name="Meyer V."/>
            <person name="Mielnichuk N."/>
            <person name="Miskei M."/>
            <person name="Molnar A.P."/>
            <person name="Mule G."/>
            <person name="Ngan C.Y."/>
            <person name="Orejas M."/>
            <person name="Orosz E."/>
            <person name="Ouedraogo J.P."/>
            <person name="Overkamp K.M."/>
            <person name="Park H.-S."/>
            <person name="Perrone G."/>
            <person name="Piumi F."/>
            <person name="Punt P.J."/>
            <person name="Ram A.F."/>
            <person name="Ramon A."/>
            <person name="Rauscher S."/>
            <person name="Record E."/>
            <person name="Riano-Pachon D.M."/>
            <person name="Robert V."/>
            <person name="Roehrig J."/>
            <person name="Ruller R."/>
            <person name="Salamov A."/>
            <person name="Salih N.S."/>
            <person name="Samson R.A."/>
            <person name="Sandor E."/>
            <person name="Sanguinetti M."/>
            <person name="Schuetze T."/>
            <person name="Sepcic K."/>
            <person name="Shelest E."/>
            <person name="Sherlock G."/>
            <person name="Sophianopoulou V."/>
            <person name="Squina F.M."/>
            <person name="Sun H."/>
            <person name="Susca A."/>
            <person name="Todd R.B."/>
            <person name="Tsang A."/>
            <person name="Unkles S.E."/>
            <person name="van de Wiele N."/>
            <person name="van Rossen-Uffink D."/>
            <person name="Oliveira J.V."/>
            <person name="Vesth T.C."/>
            <person name="Visser J."/>
            <person name="Yu J.-H."/>
            <person name="Zhou M."/>
            <person name="Andersen M.R."/>
            <person name="Archer D.B."/>
            <person name="Baker S.E."/>
            <person name="Benoit I."/>
            <person name="Brakhage A.A."/>
            <person name="Braus G.H."/>
            <person name="Fischer R."/>
            <person name="Frisvad J.C."/>
            <person name="Goldman G.H."/>
            <person name="Houbraken J."/>
            <person name="Oakley B."/>
            <person name="Pocsi I."/>
            <person name="Scazzocchio C."/>
            <person name="Seiboth B."/>
            <person name="vanKuyk P.A."/>
            <person name="Wortman J."/>
            <person name="Dyer P.S."/>
            <person name="Grigoriev I.V."/>
        </authorList>
    </citation>
    <scope>NUCLEOTIDE SEQUENCE [LARGE SCALE GENOMIC DNA]</scope>
    <source>
        <strain evidence="3">CBS 134.48</strain>
    </source>
</reference>
<keyword evidence="3" id="KW-1185">Reference proteome</keyword>
<dbReference type="VEuPathDB" id="FungiDB:ASPTUDRAFT_256818"/>
<organism evidence="2 3">
    <name type="scientific">Aspergillus tubingensis (strain CBS 134.48)</name>
    <dbReference type="NCBI Taxonomy" id="767770"/>
    <lineage>
        <taxon>Eukaryota</taxon>
        <taxon>Fungi</taxon>
        <taxon>Dikarya</taxon>
        <taxon>Ascomycota</taxon>
        <taxon>Pezizomycotina</taxon>
        <taxon>Eurotiomycetes</taxon>
        <taxon>Eurotiomycetidae</taxon>
        <taxon>Eurotiales</taxon>
        <taxon>Aspergillaceae</taxon>
        <taxon>Aspergillus</taxon>
        <taxon>Aspergillus subgen. Circumdati</taxon>
    </lineage>
</organism>
<evidence type="ECO:0000313" key="3">
    <source>
        <dbReference type="Proteomes" id="UP000184304"/>
    </source>
</evidence>
<gene>
    <name evidence="2" type="ORF">ASPTUDRAFT_256818</name>
</gene>
<dbReference type="STRING" id="767770.A0A1L9NN85"/>
<dbReference type="EMBL" id="KV878176">
    <property type="protein sequence ID" value="OJI90614.1"/>
    <property type="molecule type" value="Genomic_DNA"/>
</dbReference>
<dbReference type="AlphaFoldDB" id="A0A1L9NN85"/>
<evidence type="ECO:0000256" key="1">
    <source>
        <dbReference type="SAM" id="MobiDB-lite"/>
    </source>
</evidence>
<proteinExistence type="predicted"/>
<protein>
    <submittedName>
        <fullName evidence="2">Uncharacterized protein</fullName>
    </submittedName>
</protein>
<sequence>MIKRIGLEILKLCTQKREYYMICRTPPIMSGSILHLLRTLDYYYVGGTRYSIDIRLIPFHNRVYIFNHSQSPDIYTILYPSILITFHPPPTHHQDLKQKEIDNMQLKLNLIYLLTLTLASLSAASPAAETGAAAAAGTDSGAQPPAPTSTGSSSSSDDSDSSSPYQQCAKNILDACLSQMKPQMDKCSDNDWSCLCTQSKNMLTCYNDCPSDPNHTSADQQKMEYCNAAEANSLYSTSTRVTSSRTAVVSSTSSATSSRTAVAAATSSGAAAAGSGVRVGEVGMMGLAGLVVALV</sequence>
<evidence type="ECO:0000313" key="2">
    <source>
        <dbReference type="EMBL" id="OJI90614.1"/>
    </source>
</evidence>
<name>A0A1L9NN85_ASPTC</name>
<dbReference type="Proteomes" id="UP000184304">
    <property type="component" value="Unassembled WGS sequence"/>
</dbReference>
<dbReference type="OrthoDB" id="2507140at2759"/>